<sequence>MVWHNIFIVGHIGLVKYNNQNILTGQKYAVEQTKFILFFGQRTYLSDSQIIEEIW</sequence>
<name>X0PQ30_9LACO</name>
<evidence type="ECO:0000313" key="1">
    <source>
        <dbReference type="EMBL" id="KRM30815.1"/>
    </source>
</evidence>
<dbReference type="AlphaFoldDB" id="X0PQ30"/>
<protein>
    <submittedName>
        <fullName evidence="1">Uncharacterized protein</fullName>
    </submittedName>
</protein>
<keyword evidence="2" id="KW-1185">Reference proteome</keyword>
<accession>X0PQ30</accession>
<comment type="caution">
    <text evidence="1">The sequence shown here is derived from an EMBL/GenBank/DDBJ whole genome shotgun (WGS) entry which is preliminary data.</text>
</comment>
<evidence type="ECO:0000313" key="2">
    <source>
        <dbReference type="Proteomes" id="UP000051236"/>
    </source>
</evidence>
<organism evidence="1 2">
    <name type="scientific">Agrilactobacillus composti DSM 18527 = JCM 14202</name>
    <dbReference type="NCBI Taxonomy" id="1423734"/>
    <lineage>
        <taxon>Bacteria</taxon>
        <taxon>Bacillati</taxon>
        <taxon>Bacillota</taxon>
        <taxon>Bacilli</taxon>
        <taxon>Lactobacillales</taxon>
        <taxon>Lactobacillaceae</taxon>
        <taxon>Agrilactobacillus</taxon>
    </lineage>
</organism>
<gene>
    <name evidence="1" type="ORF">FC83_GL001373</name>
</gene>
<dbReference type="Proteomes" id="UP000051236">
    <property type="component" value="Unassembled WGS sequence"/>
</dbReference>
<proteinExistence type="predicted"/>
<dbReference type="EMBL" id="AZGA01000087">
    <property type="protein sequence ID" value="KRM30815.1"/>
    <property type="molecule type" value="Genomic_DNA"/>
</dbReference>
<reference evidence="1 2" key="1">
    <citation type="journal article" date="2015" name="Genome Announc.">
        <title>Expanding the biotechnology potential of lactobacilli through comparative genomics of 213 strains and associated genera.</title>
        <authorList>
            <person name="Sun Z."/>
            <person name="Harris H.M."/>
            <person name="McCann A."/>
            <person name="Guo C."/>
            <person name="Argimon S."/>
            <person name="Zhang W."/>
            <person name="Yang X."/>
            <person name="Jeffery I.B."/>
            <person name="Cooney J.C."/>
            <person name="Kagawa T.F."/>
            <person name="Liu W."/>
            <person name="Song Y."/>
            <person name="Salvetti E."/>
            <person name="Wrobel A."/>
            <person name="Rasinkangas P."/>
            <person name="Parkhill J."/>
            <person name="Rea M.C."/>
            <person name="O'Sullivan O."/>
            <person name="Ritari J."/>
            <person name="Douillard F.P."/>
            <person name="Paul Ross R."/>
            <person name="Yang R."/>
            <person name="Briner A.E."/>
            <person name="Felis G.E."/>
            <person name="de Vos W.M."/>
            <person name="Barrangou R."/>
            <person name="Klaenhammer T.R."/>
            <person name="Caufield P.W."/>
            <person name="Cui Y."/>
            <person name="Zhang H."/>
            <person name="O'Toole P.W."/>
        </authorList>
    </citation>
    <scope>NUCLEOTIDE SEQUENCE [LARGE SCALE GENOMIC DNA]</scope>
    <source>
        <strain evidence="1 2">DSM 18527</strain>
    </source>
</reference>
<dbReference type="PATRIC" id="fig|1423734.3.peg.1388"/>